<feature type="transmembrane region" description="Helical" evidence="8">
    <location>
        <begin position="177"/>
        <end position="197"/>
    </location>
</feature>
<evidence type="ECO:0000256" key="3">
    <source>
        <dbReference type="ARBA" id="ARBA00022553"/>
    </source>
</evidence>
<dbReference type="CDD" id="cd00082">
    <property type="entry name" value="HisKA"/>
    <property type="match status" value="1"/>
</dbReference>
<gene>
    <name evidence="10" type="ORF">OOZ53_22480</name>
</gene>
<evidence type="ECO:0000313" key="10">
    <source>
        <dbReference type="EMBL" id="MDA4848142.1"/>
    </source>
</evidence>
<dbReference type="InterPro" id="IPR036890">
    <property type="entry name" value="HATPase_C_sf"/>
</dbReference>
<dbReference type="Proteomes" id="UP001148313">
    <property type="component" value="Unassembled WGS sequence"/>
</dbReference>
<feature type="transmembrane region" description="Helical" evidence="8">
    <location>
        <begin position="69"/>
        <end position="88"/>
    </location>
</feature>
<dbReference type="Pfam" id="PF02518">
    <property type="entry name" value="HATPase_c"/>
    <property type="match status" value="1"/>
</dbReference>
<dbReference type="Gene3D" id="3.30.565.10">
    <property type="entry name" value="Histidine kinase-like ATPase, C-terminal domain"/>
    <property type="match status" value="1"/>
</dbReference>
<dbReference type="SMART" id="SM00388">
    <property type="entry name" value="HisKA"/>
    <property type="match status" value="1"/>
</dbReference>
<keyword evidence="8" id="KW-1133">Transmembrane helix</keyword>
<keyword evidence="8" id="KW-0472">Membrane</keyword>
<keyword evidence="5 10" id="KW-0418">Kinase</keyword>
<evidence type="ECO:0000259" key="9">
    <source>
        <dbReference type="PROSITE" id="PS50109"/>
    </source>
</evidence>
<name>A0ABT4VTV5_9HYPH</name>
<dbReference type="InterPro" id="IPR004358">
    <property type="entry name" value="Sig_transdc_His_kin-like_C"/>
</dbReference>
<reference evidence="10" key="1">
    <citation type="submission" date="2022-11" db="EMBL/GenBank/DDBJ databases">
        <title>Hoeflea poritis sp. nov., isolated from scleractinian coral Porites lutea.</title>
        <authorList>
            <person name="Zhang G."/>
            <person name="Wei Q."/>
            <person name="Cai L."/>
        </authorList>
    </citation>
    <scope>NUCLEOTIDE SEQUENCE</scope>
    <source>
        <strain evidence="10">E7-10</strain>
    </source>
</reference>
<dbReference type="Gene3D" id="1.10.287.130">
    <property type="match status" value="1"/>
</dbReference>
<proteinExistence type="predicted"/>
<evidence type="ECO:0000256" key="2">
    <source>
        <dbReference type="ARBA" id="ARBA00012438"/>
    </source>
</evidence>
<sequence length="615" mass="65698">MATRVKHYLSSAFGTDGDRTLANLVHRDVVCEDERQIQTRLIALLLIAGTILASVFPFTLIPSFGARDIAAPVLALSATALALAGMLIQTGRRRAIEIVTLVLGAAAVTAAAIATGGFVSAVLPLVLLFPAEAYRIRQDCKALRAGFAAAAAVLAAIAVAQVFVPQSGAFRSGGADIASVAVVVALGIYGLLFSLGLRRRQTAEREPEEPAVVTRGELLSTLPGLVTLHDARGDVVSVSGADATEMLEHVGDVAGRGLIEHMHVSDRIRFLQAVDDLRTGCKVKSIAVRLRKLAENSKQDQFLHLSVQLVAQHGQGGFRGFLAQASDISEYVSLRRAYARKVEEADAANEAKTRFLAAVSHELRTPLNAILGFSDFLSGEYLGDSLSNEQREYVGLISESGQHLLSVINSMLDLTKIEAGRYELNLETFNVKEAVDTCEAMLAQQAQEKGVVLNARVAKGRRKVTACRRALQQILINLMANAIKFTDEGGVVTVDASEKDGWVELVVSDTGIGIAQDDLHRIGAPFVQVENRYDRQYEGTGLGLSLVKGLVALHGGQFVIDSTVDVGTTVTVRLPVAGPDRPEGVAQDNAVEFPPRLTGSDNNAMETVHEQAKTA</sequence>
<comment type="catalytic activity">
    <reaction evidence="1">
        <text>ATP + protein L-histidine = ADP + protein N-phospho-L-histidine.</text>
        <dbReference type="EC" id="2.7.13.3"/>
    </reaction>
</comment>
<evidence type="ECO:0000256" key="1">
    <source>
        <dbReference type="ARBA" id="ARBA00000085"/>
    </source>
</evidence>
<dbReference type="EMBL" id="JAPJZH010000019">
    <property type="protein sequence ID" value="MDA4848142.1"/>
    <property type="molecule type" value="Genomic_DNA"/>
</dbReference>
<evidence type="ECO:0000313" key="11">
    <source>
        <dbReference type="Proteomes" id="UP001148313"/>
    </source>
</evidence>
<evidence type="ECO:0000256" key="7">
    <source>
        <dbReference type="SAM" id="MobiDB-lite"/>
    </source>
</evidence>
<evidence type="ECO:0000256" key="4">
    <source>
        <dbReference type="ARBA" id="ARBA00022679"/>
    </source>
</evidence>
<dbReference type="InterPro" id="IPR003661">
    <property type="entry name" value="HisK_dim/P_dom"/>
</dbReference>
<evidence type="ECO:0000256" key="5">
    <source>
        <dbReference type="ARBA" id="ARBA00022777"/>
    </source>
</evidence>
<accession>A0ABT4VTV5</accession>
<dbReference type="RefSeq" id="WP_271091992.1">
    <property type="nucleotide sequence ID" value="NZ_JAPJZH010000019.1"/>
</dbReference>
<dbReference type="InterPro" id="IPR003594">
    <property type="entry name" value="HATPase_dom"/>
</dbReference>
<feature type="transmembrane region" description="Helical" evidence="8">
    <location>
        <begin position="100"/>
        <end position="127"/>
    </location>
</feature>
<dbReference type="PROSITE" id="PS50109">
    <property type="entry name" value="HIS_KIN"/>
    <property type="match status" value="1"/>
</dbReference>
<protein>
    <recommendedName>
        <fullName evidence="2">histidine kinase</fullName>
        <ecNumber evidence="2">2.7.13.3</ecNumber>
    </recommendedName>
</protein>
<evidence type="ECO:0000256" key="8">
    <source>
        <dbReference type="SAM" id="Phobius"/>
    </source>
</evidence>
<evidence type="ECO:0000256" key="6">
    <source>
        <dbReference type="ARBA" id="ARBA00023012"/>
    </source>
</evidence>
<dbReference type="PANTHER" id="PTHR43711">
    <property type="entry name" value="TWO-COMPONENT HISTIDINE KINASE"/>
    <property type="match status" value="1"/>
</dbReference>
<keyword evidence="8" id="KW-0812">Transmembrane</keyword>
<dbReference type="SUPFAM" id="SSF55874">
    <property type="entry name" value="ATPase domain of HSP90 chaperone/DNA topoisomerase II/histidine kinase"/>
    <property type="match status" value="1"/>
</dbReference>
<dbReference type="Pfam" id="PF00512">
    <property type="entry name" value="HisKA"/>
    <property type="match status" value="1"/>
</dbReference>
<feature type="region of interest" description="Disordered" evidence="7">
    <location>
        <begin position="592"/>
        <end position="615"/>
    </location>
</feature>
<keyword evidence="4" id="KW-0808">Transferase</keyword>
<dbReference type="SUPFAM" id="SSF47384">
    <property type="entry name" value="Homodimeric domain of signal transducing histidine kinase"/>
    <property type="match status" value="1"/>
</dbReference>
<dbReference type="GO" id="GO:0016301">
    <property type="term" value="F:kinase activity"/>
    <property type="evidence" value="ECO:0007669"/>
    <property type="project" value="UniProtKB-KW"/>
</dbReference>
<keyword evidence="3" id="KW-0597">Phosphoprotein</keyword>
<dbReference type="PANTHER" id="PTHR43711:SF26">
    <property type="entry name" value="SENSOR HISTIDINE KINASE RCSC"/>
    <property type="match status" value="1"/>
</dbReference>
<dbReference type="InterPro" id="IPR050736">
    <property type="entry name" value="Sensor_HK_Regulatory"/>
</dbReference>
<dbReference type="EC" id="2.7.13.3" evidence="2"/>
<feature type="domain" description="Histidine kinase" evidence="9">
    <location>
        <begin position="358"/>
        <end position="578"/>
    </location>
</feature>
<feature type="transmembrane region" description="Helical" evidence="8">
    <location>
        <begin position="41"/>
        <end position="63"/>
    </location>
</feature>
<organism evidence="10 11">
    <name type="scientific">Hoeflea poritis</name>
    <dbReference type="NCBI Taxonomy" id="2993659"/>
    <lineage>
        <taxon>Bacteria</taxon>
        <taxon>Pseudomonadati</taxon>
        <taxon>Pseudomonadota</taxon>
        <taxon>Alphaproteobacteria</taxon>
        <taxon>Hyphomicrobiales</taxon>
        <taxon>Rhizobiaceae</taxon>
        <taxon>Hoeflea</taxon>
    </lineage>
</organism>
<comment type="caution">
    <text evidence="10">The sequence shown here is derived from an EMBL/GenBank/DDBJ whole genome shotgun (WGS) entry which is preliminary data.</text>
</comment>
<keyword evidence="11" id="KW-1185">Reference proteome</keyword>
<dbReference type="InterPro" id="IPR036097">
    <property type="entry name" value="HisK_dim/P_sf"/>
</dbReference>
<dbReference type="PRINTS" id="PR00344">
    <property type="entry name" value="BCTRLSENSOR"/>
</dbReference>
<keyword evidence="6" id="KW-0902">Two-component regulatory system</keyword>
<feature type="transmembrane region" description="Helical" evidence="8">
    <location>
        <begin position="147"/>
        <end position="165"/>
    </location>
</feature>
<dbReference type="SMART" id="SM00387">
    <property type="entry name" value="HATPase_c"/>
    <property type="match status" value="1"/>
</dbReference>
<dbReference type="Gene3D" id="3.30.450.20">
    <property type="entry name" value="PAS domain"/>
    <property type="match status" value="1"/>
</dbReference>
<dbReference type="InterPro" id="IPR005467">
    <property type="entry name" value="His_kinase_dom"/>
</dbReference>